<dbReference type="AlphaFoldDB" id="A0A8S1A7N0"/>
<dbReference type="OrthoDB" id="7789829at2759"/>
<name>A0A8S1A7N0_ARCPL</name>
<proteinExistence type="predicted"/>
<gene>
    <name evidence="1" type="ORF">APLA_LOCUS9349</name>
</gene>
<organism evidence="1 2">
    <name type="scientific">Arctia plantaginis</name>
    <name type="common">Wood tiger moth</name>
    <name type="synonym">Phalaena plantaginis</name>
    <dbReference type="NCBI Taxonomy" id="874455"/>
    <lineage>
        <taxon>Eukaryota</taxon>
        <taxon>Metazoa</taxon>
        <taxon>Ecdysozoa</taxon>
        <taxon>Arthropoda</taxon>
        <taxon>Hexapoda</taxon>
        <taxon>Insecta</taxon>
        <taxon>Pterygota</taxon>
        <taxon>Neoptera</taxon>
        <taxon>Endopterygota</taxon>
        <taxon>Lepidoptera</taxon>
        <taxon>Glossata</taxon>
        <taxon>Ditrysia</taxon>
        <taxon>Noctuoidea</taxon>
        <taxon>Erebidae</taxon>
        <taxon>Arctiinae</taxon>
        <taxon>Arctia</taxon>
    </lineage>
</organism>
<reference evidence="1 2" key="1">
    <citation type="submission" date="2020-04" db="EMBL/GenBank/DDBJ databases">
        <authorList>
            <person name="Wallbank WR R."/>
            <person name="Pardo Diaz C."/>
            <person name="Kozak K."/>
            <person name="Martin S."/>
            <person name="Jiggins C."/>
            <person name="Moest M."/>
            <person name="Warren A I."/>
            <person name="Byers J.R.P. K."/>
            <person name="Montejo-Kovacevich G."/>
            <person name="Yen C E."/>
        </authorList>
    </citation>
    <scope>NUCLEOTIDE SEQUENCE [LARGE SCALE GENOMIC DNA]</scope>
</reference>
<sequence>MCRCHMSGRFYVSGDLRRRCFLPTIKPPTLRPSLPNESYSSVKHINMYFKVLAFSALLALCQAGIEEGHGQAVSSQSIVRHNEPTHQTTHHFSPVIEHSGPVLQHAAPVYEQAYLQHSGPVLHAAPLIQHVAPATIHHAPVVQHIASEHVEKHVSTA</sequence>
<protein>
    <submittedName>
        <fullName evidence="1">Uncharacterized protein</fullName>
    </submittedName>
</protein>
<evidence type="ECO:0000313" key="1">
    <source>
        <dbReference type="EMBL" id="CAB3243121.1"/>
    </source>
</evidence>
<keyword evidence="2" id="KW-1185">Reference proteome</keyword>
<dbReference type="EMBL" id="CADEBC010000519">
    <property type="protein sequence ID" value="CAB3243121.1"/>
    <property type="molecule type" value="Genomic_DNA"/>
</dbReference>
<comment type="caution">
    <text evidence="1">The sequence shown here is derived from an EMBL/GenBank/DDBJ whole genome shotgun (WGS) entry which is preliminary data.</text>
</comment>
<accession>A0A8S1A7N0</accession>
<evidence type="ECO:0000313" key="2">
    <source>
        <dbReference type="Proteomes" id="UP000494106"/>
    </source>
</evidence>
<dbReference type="Proteomes" id="UP000494106">
    <property type="component" value="Unassembled WGS sequence"/>
</dbReference>